<comment type="caution">
    <text evidence="1">The sequence shown here is derived from an EMBL/GenBank/DDBJ whole genome shotgun (WGS) entry which is preliminary data.</text>
</comment>
<organism evidence="1 2">
    <name type="scientific">Shinella pollutisoli</name>
    <dbReference type="NCBI Taxonomy" id="2250594"/>
    <lineage>
        <taxon>Bacteria</taxon>
        <taxon>Pseudomonadati</taxon>
        <taxon>Pseudomonadota</taxon>
        <taxon>Alphaproteobacteria</taxon>
        <taxon>Hyphomicrobiales</taxon>
        <taxon>Rhizobiaceae</taxon>
        <taxon>Shinella</taxon>
    </lineage>
</organism>
<protein>
    <submittedName>
        <fullName evidence="1">Uncharacterized protein</fullName>
    </submittedName>
</protein>
<proteinExistence type="predicted"/>
<reference evidence="2" key="1">
    <citation type="journal article" date="2019" name="Int. J. Syst. Evol. Microbiol.">
        <title>The Global Catalogue of Microorganisms (GCM) 10K type strain sequencing project: providing services to taxonomists for standard genome sequencing and annotation.</title>
        <authorList>
            <consortium name="The Broad Institute Genomics Platform"/>
            <consortium name="The Broad Institute Genome Sequencing Center for Infectious Disease"/>
            <person name="Wu L."/>
            <person name="Ma J."/>
        </authorList>
    </citation>
    <scope>NUCLEOTIDE SEQUENCE [LARGE SCALE GENOMIC DNA]</scope>
    <source>
        <strain evidence="2">KCTC 52677</strain>
    </source>
</reference>
<gene>
    <name evidence="1" type="ORF">ACFOHH_24355</name>
</gene>
<dbReference type="Proteomes" id="UP001595377">
    <property type="component" value="Unassembled WGS sequence"/>
</dbReference>
<evidence type="ECO:0000313" key="2">
    <source>
        <dbReference type="Proteomes" id="UP001595377"/>
    </source>
</evidence>
<dbReference type="RefSeq" id="WP_257318424.1">
    <property type="nucleotide sequence ID" value="NZ_JANFDG010000056.1"/>
</dbReference>
<evidence type="ECO:0000313" key="1">
    <source>
        <dbReference type="EMBL" id="MFC3076268.1"/>
    </source>
</evidence>
<sequence length="79" mass="9448">MRNFNFTIGHQTFIASEVANVTLNRRRFTEIEVREDCGSYYHQYRNGHVPRGADEKVIREYIREFYAQSQDEDDDYHAA</sequence>
<keyword evidence="2" id="KW-1185">Reference proteome</keyword>
<dbReference type="EMBL" id="JBHRSP010000051">
    <property type="protein sequence ID" value="MFC3076268.1"/>
    <property type="molecule type" value="Genomic_DNA"/>
</dbReference>
<accession>A0ABV7DPX6</accession>
<name>A0ABV7DPX6_9HYPH</name>